<gene>
    <name evidence="10" type="ORF">GCM10008967_10080</name>
</gene>
<dbReference type="EMBL" id="BAAADJ010000010">
    <property type="protein sequence ID" value="GAA0321560.1"/>
    <property type="molecule type" value="Genomic_DNA"/>
</dbReference>
<evidence type="ECO:0000256" key="3">
    <source>
        <dbReference type="ARBA" id="ARBA00022741"/>
    </source>
</evidence>
<dbReference type="PROSITE" id="PS00211">
    <property type="entry name" value="ABC_TRANSPORTER_1"/>
    <property type="match status" value="1"/>
</dbReference>
<proteinExistence type="predicted"/>
<feature type="transmembrane region" description="Helical" evidence="7">
    <location>
        <begin position="242"/>
        <end position="260"/>
    </location>
</feature>
<keyword evidence="5 7" id="KW-1133">Transmembrane helix</keyword>
<keyword evidence="6 7" id="KW-0472">Membrane</keyword>
<evidence type="ECO:0000256" key="6">
    <source>
        <dbReference type="ARBA" id="ARBA00023136"/>
    </source>
</evidence>
<dbReference type="Pfam" id="PF00005">
    <property type="entry name" value="ABC_tran"/>
    <property type="match status" value="1"/>
</dbReference>
<feature type="domain" description="ABC transmembrane type-1" evidence="9">
    <location>
        <begin position="20"/>
        <end position="298"/>
    </location>
</feature>
<feature type="transmembrane region" description="Helical" evidence="7">
    <location>
        <begin position="157"/>
        <end position="174"/>
    </location>
</feature>
<dbReference type="PROSITE" id="PS50893">
    <property type="entry name" value="ABC_TRANSPORTER_2"/>
    <property type="match status" value="1"/>
</dbReference>
<dbReference type="Proteomes" id="UP001500782">
    <property type="component" value="Unassembled WGS sequence"/>
</dbReference>
<dbReference type="Pfam" id="PF00664">
    <property type="entry name" value="ABC_membrane"/>
    <property type="match status" value="1"/>
</dbReference>
<protein>
    <submittedName>
        <fullName evidence="10">ABC transporter ATP-binding protein</fullName>
    </submittedName>
</protein>
<evidence type="ECO:0000313" key="10">
    <source>
        <dbReference type="EMBL" id="GAA0321560.1"/>
    </source>
</evidence>
<dbReference type="PANTHER" id="PTHR43394">
    <property type="entry name" value="ATP-DEPENDENT PERMEASE MDL1, MITOCHONDRIAL"/>
    <property type="match status" value="1"/>
</dbReference>
<dbReference type="InterPro" id="IPR017871">
    <property type="entry name" value="ABC_transporter-like_CS"/>
</dbReference>
<feature type="transmembrane region" description="Helical" evidence="7">
    <location>
        <begin position="133"/>
        <end position="151"/>
    </location>
</feature>
<evidence type="ECO:0000256" key="2">
    <source>
        <dbReference type="ARBA" id="ARBA00022692"/>
    </source>
</evidence>
<dbReference type="InterPro" id="IPR036640">
    <property type="entry name" value="ABC1_TM_sf"/>
</dbReference>
<evidence type="ECO:0000256" key="5">
    <source>
        <dbReference type="ARBA" id="ARBA00022989"/>
    </source>
</evidence>
<keyword evidence="2 7" id="KW-0812">Transmembrane</keyword>
<dbReference type="Gene3D" id="3.40.50.300">
    <property type="entry name" value="P-loop containing nucleotide triphosphate hydrolases"/>
    <property type="match status" value="1"/>
</dbReference>
<dbReference type="InterPro" id="IPR011527">
    <property type="entry name" value="ABC1_TM_dom"/>
</dbReference>
<accession>A0ABP3FMS1</accession>
<dbReference type="PROSITE" id="PS50929">
    <property type="entry name" value="ABC_TM1F"/>
    <property type="match status" value="1"/>
</dbReference>
<name>A0ABP3FMS1_9BACI</name>
<dbReference type="SUPFAM" id="SSF90123">
    <property type="entry name" value="ABC transporter transmembrane region"/>
    <property type="match status" value="1"/>
</dbReference>
<evidence type="ECO:0000259" key="8">
    <source>
        <dbReference type="PROSITE" id="PS50893"/>
    </source>
</evidence>
<evidence type="ECO:0000259" key="9">
    <source>
        <dbReference type="PROSITE" id="PS50929"/>
    </source>
</evidence>
<dbReference type="SMART" id="SM00382">
    <property type="entry name" value="AAA"/>
    <property type="match status" value="1"/>
</dbReference>
<dbReference type="RefSeq" id="WP_343796930.1">
    <property type="nucleotide sequence ID" value="NZ_BAAADJ010000010.1"/>
</dbReference>
<dbReference type="PANTHER" id="PTHR43394:SF1">
    <property type="entry name" value="ATP-BINDING CASSETTE SUB-FAMILY B MEMBER 10, MITOCHONDRIAL"/>
    <property type="match status" value="1"/>
</dbReference>
<organism evidence="10 11">
    <name type="scientific">Bacillus carboniphilus</name>
    <dbReference type="NCBI Taxonomy" id="86663"/>
    <lineage>
        <taxon>Bacteria</taxon>
        <taxon>Bacillati</taxon>
        <taxon>Bacillota</taxon>
        <taxon>Bacilli</taxon>
        <taxon>Bacillales</taxon>
        <taxon>Bacillaceae</taxon>
        <taxon>Bacillus</taxon>
    </lineage>
</organism>
<sequence>MLRVLSMLKPYKLPMGVAWFFMLVELVVELWHPILMAKIIDDGILQEDLSVVLTWGGIMVGMSLLAFFSGITNSFYAAHVGQSFGYDVRKTLFTKIQSFSFANFNKFPTSSLITRMTNDVTQIQNTVFMSLRIMLRAPLLVLGGTIMALFVNVKLALIFLIAIPILISFLLWVMKKAGSLFQSVQARLDGVNSVMRENLTGMRLIKAFLRWRHEVKRFTKANEDLMDRTVAALRLIESTMPVLLLVMNLGIMGILWFGSIEVAAGGIQVGEVVAIINYATKITLAISMFSFIIMAFSRAKASASRISDVLETEIDLVDTEKMDLRKKLSEGKIEFDSVSFHYPGTETVVLEDISFTAKPGETIAIMGATGSGKSSLFQLIPRLYDANKGSVLIDDQDIQSLKLENLRKQIGFVPQEALLFTGSVSENIAWGKENASMEEIVEAAKHAQIHDTVLKLPHGYDTRIGQKGVNLSGGQKQRLSIARALVRKPKILLLDDSTSALDLKTEAKLLQALKTYSCTTLIITQKVSTAMEADHILLLEDGKLLTTGHHEELLKNSSLYQKIYQSQFGEESLKNAQVTN</sequence>
<comment type="caution">
    <text evidence="10">The sequence shown here is derived from an EMBL/GenBank/DDBJ whole genome shotgun (WGS) entry which is preliminary data.</text>
</comment>
<dbReference type="InterPro" id="IPR003439">
    <property type="entry name" value="ABC_transporter-like_ATP-bd"/>
</dbReference>
<dbReference type="Gene3D" id="1.20.1560.10">
    <property type="entry name" value="ABC transporter type 1, transmembrane domain"/>
    <property type="match status" value="1"/>
</dbReference>
<feature type="domain" description="ABC transporter" evidence="8">
    <location>
        <begin position="333"/>
        <end position="566"/>
    </location>
</feature>
<dbReference type="InterPro" id="IPR003593">
    <property type="entry name" value="AAA+_ATPase"/>
</dbReference>
<feature type="transmembrane region" description="Helical" evidence="7">
    <location>
        <begin position="12"/>
        <end position="32"/>
    </location>
</feature>
<keyword evidence="4 10" id="KW-0067">ATP-binding</keyword>
<evidence type="ECO:0000256" key="7">
    <source>
        <dbReference type="SAM" id="Phobius"/>
    </source>
</evidence>
<reference evidence="11" key="1">
    <citation type="journal article" date="2019" name="Int. J. Syst. Evol. Microbiol.">
        <title>The Global Catalogue of Microorganisms (GCM) 10K type strain sequencing project: providing services to taxonomists for standard genome sequencing and annotation.</title>
        <authorList>
            <consortium name="The Broad Institute Genomics Platform"/>
            <consortium name="The Broad Institute Genome Sequencing Center for Infectious Disease"/>
            <person name="Wu L."/>
            <person name="Ma J."/>
        </authorList>
    </citation>
    <scope>NUCLEOTIDE SEQUENCE [LARGE SCALE GENOMIC DNA]</scope>
    <source>
        <strain evidence="11">JCM 9731</strain>
    </source>
</reference>
<dbReference type="InterPro" id="IPR039421">
    <property type="entry name" value="Type_1_exporter"/>
</dbReference>
<dbReference type="CDD" id="cd18548">
    <property type="entry name" value="ABC_6TM_Tm287_like"/>
    <property type="match status" value="1"/>
</dbReference>
<evidence type="ECO:0000256" key="1">
    <source>
        <dbReference type="ARBA" id="ARBA00004651"/>
    </source>
</evidence>
<evidence type="ECO:0000313" key="11">
    <source>
        <dbReference type="Proteomes" id="UP001500782"/>
    </source>
</evidence>
<dbReference type="GO" id="GO:0005524">
    <property type="term" value="F:ATP binding"/>
    <property type="evidence" value="ECO:0007669"/>
    <property type="project" value="UniProtKB-KW"/>
</dbReference>
<feature type="transmembrane region" description="Helical" evidence="7">
    <location>
        <begin position="272"/>
        <end position="296"/>
    </location>
</feature>
<dbReference type="SUPFAM" id="SSF52540">
    <property type="entry name" value="P-loop containing nucleoside triphosphate hydrolases"/>
    <property type="match status" value="1"/>
</dbReference>
<comment type="subcellular location">
    <subcellularLocation>
        <location evidence="1">Cell membrane</location>
        <topology evidence="1">Multi-pass membrane protein</topology>
    </subcellularLocation>
</comment>
<feature type="transmembrane region" description="Helical" evidence="7">
    <location>
        <begin position="52"/>
        <end position="76"/>
    </location>
</feature>
<dbReference type="InterPro" id="IPR027417">
    <property type="entry name" value="P-loop_NTPase"/>
</dbReference>
<keyword evidence="11" id="KW-1185">Reference proteome</keyword>
<evidence type="ECO:0000256" key="4">
    <source>
        <dbReference type="ARBA" id="ARBA00022840"/>
    </source>
</evidence>
<keyword evidence="3" id="KW-0547">Nucleotide-binding</keyword>